<reference evidence="2" key="1">
    <citation type="journal article" date="2019" name="Int. J. Syst. Evol. Microbiol.">
        <title>The Global Catalogue of Microorganisms (GCM) 10K type strain sequencing project: providing services to taxonomists for standard genome sequencing and annotation.</title>
        <authorList>
            <consortium name="The Broad Institute Genomics Platform"/>
            <consortium name="The Broad Institute Genome Sequencing Center for Infectious Disease"/>
            <person name="Wu L."/>
            <person name="Ma J."/>
        </authorList>
    </citation>
    <scope>NUCLEOTIDE SEQUENCE [LARGE SCALE GENOMIC DNA]</scope>
    <source>
        <strain evidence="2">CGMCC 1.18437</strain>
    </source>
</reference>
<comment type="caution">
    <text evidence="1">The sequence shown here is derived from an EMBL/GenBank/DDBJ whole genome shotgun (WGS) entry which is preliminary data.</text>
</comment>
<organism evidence="1 2">
    <name type="scientific">Deinococcus metalli</name>
    <dbReference type="NCBI Taxonomy" id="1141878"/>
    <lineage>
        <taxon>Bacteria</taxon>
        <taxon>Thermotogati</taxon>
        <taxon>Deinococcota</taxon>
        <taxon>Deinococci</taxon>
        <taxon>Deinococcales</taxon>
        <taxon>Deinococcaceae</taxon>
        <taxon>Deinococcus</taxon>
    </lineage>
</organism>
<evidence type="ECO:0008006" key="3">
    <source>
        <dbReference type="Google" id="ProtNLM"/>
    </source>
</evidence>
<proteinExistence type="predicted"/>
<sequence length="84" mass="9161">MNCAAGAGTMNHTDAMPYIASDLLNPGQRLTFRTTGSHHRYVFKDSNASPKVGDRIRIGSHVRVITKIERANLPGQLVAIVHAH</sequence>
<accession>A0ABQ3JQA0</accession>
<dbReference type="EMBL" id="BNAJ01000004">
    <property type="protein sequence ID" value="GHF43877.1"/>
    <property type="molecule type" value="Genomic_DNA"/>
</dbReference>
<protein>
    <recommendedName>
        <fullName evidence="3">HNH endonuclease</fullName>
    </recommendedName>
</protein>
<evidence type="ECO:0000313" key="1">
    <source>
        <dbReference type="EMBL" id="GHF43877.1"/>
    </source>
</evidence>
<dbReference type="Proteomes" id="UP000619376">
    <property type="component" value="Unassembled WGS sequence"/>
</dbReference>
<evidence type="ECO:0000313" key="2">
    <source>
        <dbReference type="Proteomes" id="UP000619376"/>
    </source>
</evidence>
<gene>
    <name evidence="1" type="ORF">GCM10017781_20420</name>
</gene>
<keyword evidence="2" id="KW-1185">Reference proteome</keyword>
<name>A0ABQ3JQA0_9DEIO</name>